<organism evidence="3">
    <name type="scientific">marine sediment metagenome</name>
    <dbReference type="NCBI Taxonomy" id="412755"/>
    <lineage>
        <taxon>unclassified sequences</taxon>
        <taxon>metagenomes</taxon>
        <taxon>ecological metagenomes</taxon>
    </lineage>
</organism>
<dbReference type="Gene3D" id="3.40.30.10">
    <property type="entry name" value="Glutaredoxin"/>
    <property type="match status" value="1"/>
</dbReference>
<dbReference type="InterPro" id="IPR013766">
    <property type="entry name" value="Thioredoxin_domain"/>
</dbReference>
<dbReference type="Pfam" id="PF13432">
    <property type="entry name" value="TPR_16"/>
    <property type="match status" value="1"/>
</dbReference>
<feature type="compositionally biased region" description="Pro residues" evidence="1">
    <location>
        <begin position="252"/>
        <end position="264"/>
    </location>
</feature>
<comment type="caution">
    <text evidence="3">The sequence shown here is derived from an EMBL/GenBank/DDBJ whole genome shotgun (WGS) entry which is preliminary data.</text>
</comment>
<dbReference type="CDD" id="cd02947">
    <property type="entry name" value="TRX_family"/>
    <property type="match status" value="1"/>
</dbReference>
<reference evidence="3" key="1">
    <citation type="journal article" date="2014" name="Front. Microbiol.">
        <title>High frequency of phylogenetically diverse reductive dehalogenase-homologous genes in deep subseafloor sedimentary metagenomes.</title>
        <authorList>
            <person name="Kawai M."/>
            <person name="Futagami T."/>
            <person name="Toyoda A."/>
            <person name="Takaki Y."/>
            <person name="Nishi S."/>
            <person name="Hori S."/>
            <person name="Arai W."/>
            <person name="Tsubouchi T."/>
            <person name="Morono Y."/>
            <person name="Uchiyama I."/>
            <person name="Ito T."/>
            <person name="Fujiyama A."/>
            <person name="Inagaki F."/>
            <person name="Takami H."/>
        </authorList>
    </citation>
    <scope>NUCLEOTIDE SEQUENCE</scope>
    <source>
        <strain evidence="3">Expedition CK06-06</strain>
    </source>
</reference>
<dbReference type="SUPFAM" id="SSF52833">
    <property type="entry name" value="Thioredoxin-like"/>
    <property type="match status" value="1"/>
</dbReference>
<sequence length="264" mass="29157">AKAEAARTGRCVLIFFFADWSQPCQWMNDGAFASPLVAQFVNRKFIPVRVDDSGDTSPVTKAYDVRLYPTLLFLDPGGKALHVALGPRPPDALIALLKQVAGLPGLMVARKHKVNDLEANFALGNAFAILGQLKRSAPYLERAAALAPNNENGRLSQARLLLAVVPLEDGESEQALKNIEAYLVQFKDAPEAPVAIWYQGTILFQDGRLEEARRYFVKILRKFPTHRKAYDADKAIEAVDARLKARKTPKTKPSPPTPQQPDTQ</sequence>
<dbReference type="PROSITE" id="PS51352">
    <property type="entry name" value="THIOREDOXIN_2"/>
    <property type="match status" value="1"/>
</dbReference>
<dbReference type="InterPro" id="IPR011990">
    <property type="entry name" value="TPR-like_helical_dom_sf"/>
</dbReference>
<accession>X0VA50</accession>
<dbReference type="Pfam" id="PF13181">
    <property type="entry name" value="TPR_8"/>
    <property type="match status" value="1"/>
</dbReference>
<name>X0VA50_9ZZZZ</name>
<dbReference type="InterPro" id="IPR019734">
    <property type="entry name" value="TPR_rpt"/>
</dbReference>
<dbReference type="GO" id="GO:0006950">
    <property type="term" value="P:response to stress"/>
    <property type="evidence" value="ECO:0007669"/>
    <property type="project" value="UniProtKB-ARBA"/>
</dbReference>
<dbReference type="PROSITE" id="PS50005">
    <property type="entry name" value="TPR"/>
    <property type="match status" value="1"/>
</dbReference>
<dbReference type="InterPro" id="IPR036249">
    <property type="entry name" value="Thioredoxin-like_sf"/>
</dbReference>
<dbReference type="SMART" id="SM00028">
    <property type="entry name" value="TPR"/>
    <property type="match status" value="2"/>
</dbReference>
<feature type="non-terminal residue" evidence="3">
    <location>
        <position position="264"/>
    </location>
</feature>
<evidence type="ECO:0000313" key="3">
    <source>
        <dbReference type="EMBL" id="GAG08227.1"/>
    </source>
</evidence>
<dbReference type="SUPFAM" id="SSF48452">
    <property type="entry name" value="TPR-like"/>
    <property type="match status" value="1"/>
</dbReference>
<dbReference type="Pfam" id="PF13899">
    <property type="entry name" value="Thioredoxin_7"/>
    <property type="match status" value="1"/>
</dbReference>
<feature type="region of interest" description="Disordered" evidence="1">
    <location>
        <begin position="241"/>
        <end position="264"/>
    </location>
</feature>
<gene>
    <name evidence="3" type="ORF">S01H1_44545</name>
</gene>
<protein>
    <recommendedName>
        <fullName evidence="2">Thioredoxin domain-containing protein</fullName>
    </recommendedName>
</protein>
<evidence type="ECO:0000256" key="1">
    <source>
        <dbReference type="SAM" id="MobiDB-lite"/>
    </source>
</evidence>
<dbReference type="AlphaFoldDB" id="X0VA50"/>
<evidence type="ECO:0000259" key="2">
    <source>
        <dbReference type="PROSITE" id="PS51352"/>
    </source>
</evidence>
<feature type="non-terminal residue" evidence="3">
    <location>
        <position position="1"/>
    </location>
</feature>
<dbReference type="EMBL" id="BARS01028414">
    <property type="protein sequence ID" value="GAG08227.1"/>
    <property type="molecule type" value="Genomic_DNA"/>
</dbReference>
<feature type="domain" description="Thioredoxin" evidence="2">
    <location>
        <begin position="1"/>
        <end position="102"/>
    </location>
</feature>
<dbReference type="Gene3D" id="1.25.40.10">
    <property type="entry name" value="Tetratricopeptide repeat domain"/>
    <property type="match status" value="1"/>
</dbReference>
<proteinExistence type="predicted"/>